<dbReference type="InterPro" id="IPR011010">
    <property type="entry name" value="DNA_brk_join_enz"/>
</dbReference>
<dbReference type="GO" id="GO:0003677">
    <property type="term" value="F:DNA binding"/>
    <property type="evidence" value="ECO:0007669"/>
    <property type="project" value="InterPro"/>
</dbReference>
<proteinExistence type="predicted"/>
<name>A0A8J4BTJ8_9CHLO</name>
<feature type="region of interest" description="Disordered" evidence="2">
    <location>
        <begin position="604"/>
        <end position="629"/>
    </location>
</feature>
<protein>
    <submittedName>
        <fullName evidence="3">Uncharacterized protein</fullName>
    </submittedName>
</protein>
<dbReference type="EMBL" id="BNCO01000073">
    <property type="protein sequence ID" value="GIL65133.1"/>
    <property type="molecule type" value="Genomic_DNA"/>
</dbReference>
<gene>
    <name evidence="3" type="ORF">Vafri_18944</name>
</gene>
<sequence>EEEGDDYDDEDDNGGGSVGVGDGDGDGRRGHQWRKGEGKGELEVDFYKLPILERRCPSKFRFGHGSGARVRLTDRKRGEPYAIKEAEINPPLAAEIREFESFSLYGSFAGAQHGEPLRRTTYQGYLQCIRQALGWLHRVEGVPLGELRLGLLVPGTQRAAARKVHAFLLWQERDRGMCKRSAARSLAALIQVTKFLYHEQSQVREGDKPYSDLDVIKSLRAMSTSYERANRVSGNVVDSSVKWMDWPVYLEYVGELRRECAARKANGRLRNPADVAMSLQTYLIAAILSCVPDRQRTLRELVIGRTLVKDRSGIWSIRHTHADYKTGGTYGERPPLVIDPGIYYELEEFISTWRSHLNPQHSFLFSKRDGSGPLTAQELSRSFSLNAFRLTGRKLNPHMVRDMVVTYARSGHATEHELEALAIYMGHSLAEQRGTYDRRTKAEKVQPAMGLLAKISGSAVTVGVSAAVTGGAGSIGSLVGLGDAGAPQASGLRASGMGDIQGSKAATRQALVVNGAPGLLAPSSLPPPSSGAASVPQPQKRATRATKTSGWSETAALSIDAAVASSPVTENGASVSTLDMNAVKPGTTKAAVAEAVVLRTATVGHSYQADGGGVTPQSTGKRGRARRKA</sequence>
<dbReference type="GO" id="GO:0015074">
    <property type="term" value="P:DNA integration"/>
    <property type="evidence" value="ECO:0007669"/>
    <property type="project" value="InterPro"/>
</dbReference>
<keyword evidence="1" id="KW-0233">DNA recombination</keyword>
<feature type="non-terminal residue" evidence="3">
    <location>
        <position position="1"/>
    </location>
</feature>
<dbReference type="GO" id="GO:0006310">
    <property type="term" value="P:DNA recombination"/>
    <property type="evidence" value="ECO:0007669"/>
    <property type="project" value="UniProtKB-KW"/>
</dbReference>
<evidence type="ECO:0000313" key="3">
    <source>
        <dbReference type="EMBL" id="GIL65133.1"/>
    </source>
</evidence>
<evidence type="ECO:0000313" key="4">
    <source>
        <dbReference type="Proteomes" id="UP000747399"/>
    </source>
</evidence>
<feature type="compositionally biased region" description="Basic and acidic residues" evidence="2">
    <location>
        <begin position="25"/>
        <end position="36"/>
    </location>
</feature>
<feature type="region of interest" description="Disordered" evidence="2">
    <location>
        <begin position="518"/>
        <end position="551"/>
    </location>
</feature>
<feature type="compositionally biased region" description="Acidic residues" evidence="2">
    <location>
        <begin position="1"/>
        <end position="13"/>
    </location>
</feature>
<dbReference type="Proteomes" id="UP000747399">
    <property type="component" value="Unassembled WGS sequence"/>
</dbReference>
<organism evidence="3 4">
    <name type="scientific">Volvox africanus</name>
    <dbReference type="NCBI Taxonomy" id="51714"/>
    <lineage>
        <taxon>Eukaryota</taxon>
        <taxon>Viridiplantae</taxon>
        <taxon>Chlorophyta</taxon>
        <taxon>core chlorophytes</taxon>
        <taxon>Chlorophyceae</taxon>
        <taxon>CS clade</taxon>
        <taxon>Chlamydomonadales</taxon>
        <taxon>Volvocaceae</taxon>
        <taxon>Volvox</taxon>
    </lineage>
</organism>
<dbReference type="AlphaFoldDB" id="A0A8J4BTJ8"/>
<keyword evidence="4" id="KW-1185">Reference proteome</keyword>
<dbReference type="Gene3D" id="1.10.443.10">
    <property type="entry name" value="Intergrase catalytic core"/>
    <property type="match status" value="1"/>
</dbReference>
<dbReference type="SUPFAM" id="SSF56349">
    <property type="entry name" value="DNA breaking-rejoining enzymes"/>
    <property type="match status" value="1"/>
</dbReference>
<evidence type="ECO:0000256" key="2">
    <source>
        <dbReference type="SAM" id="MobiDB-lite"/>
    </source>
</evidence>
<dbReference type="InterPro" id="IPR013762">
    <property type="entry name" value="Integrase-like_cat_sf"/>
</dbReference>
<feature type="region of interest" description="Disordered" evidence="2">
    <location>
        <begin position="1"/>
        <end position="36"/>
    </location>
</feature>
<accession>A0A8J4BTJ8</accession>
<comment type="caution">
    <text evidence="3">The sequence shown here is derived from an EMBL/GenBank/DDBJ whole genome shotgun (WGS) entry which is preliminary data.</text>
</comment>
<reference evidence="3" key="1">
    <citation type="journal article" date="2021" name="Proc. Natl. Acad. Sci. U.S.A.">
        <title>Three genomes in the algal genus Volvox reveal the fate of a haploid sex-determining region after a transition to homothallism.</title>
        <authorList>
            <person name="Yamamoto K."/>
            <person name="Hamaji T."/>
            <person name="Kawai-Toyooka H."/>
            <person name="Matsuzaki R."/>
            <person name="Takahashi F."/>
            <person name="Nishimura Y."/>
            <person name="Kawachi M."/>
            <person name="Noguchi H."/>
            <person name="Minakuchi Y."/>
            <person name="Umen J.G."/>
            <person name="Toyoda A."/>
            <person name="Nozaki H."/>
        </authorList>
    </citation>
    <scope>NUCLEOTIDE SEQUENCE</scope>
    <source>
        <strain evidence="3">NIES-3780</strain>
    </source>
</reference>
<evidence type="ECO:0000256" key="1">
    <source>
        <dbReference type="ARBA" id="ARBA00023172"/>
    </source>
</evidence>